<feature type="transmembrane region" description="Helical" evidence="6">
    <location>
        <begin position="43"/>
        <end position="65"/>
    </location>
</feature>
<comment type="caution">
    <text evidence="8">The sequence shown here is derived from an EMBL/GenBank/DDBJ whole genome shotgun (WGS) entry which is preliminary data.</text>
</comment>
<dbReference type="RefSeq" id="WP_005011476.1">
    <property type="nucleotide sequence ID" value="NZ_HG422173.1"/>
</dbReference>
<dbReference type="InterPro" id="IPR036909">
    <property type="entry name" value="Cyt_c-like_dom_sf"/>
</dbReference>
<evidence type="ECO:0000256" key="1">
    <source>
        <dbReference type="ARBA" id="ARBA00022617"/>
    </source>
</evidence>
<keyword evidence="6" id="KW-0812">Transmembrane</keyword>
<sequence>MLPEQHDILWSFLTMMCTIFALYVFNSIVQICRAKEEVNTTKWGVVFGAFLVVIFVMTVHMFTLVQRDQMFFFFFRQLPVVLLLLLVWGYFFKSEDIESQSEPLIRAGYFFAVVSILLAGYTNWLPQQRSDPPPKGGIELTGEMTMEEFAELGRVIVFGAKQVAGQKAIGKGQCPLCHSFDPGDHMGRCPNLFGVEERSHSRVKEDRYLNSPIKVGEKDQASGIIKGKPEEIPEEYRRSGPYELSGEDYLRESLMCPSCYVVEGFGKAGDTVSPMPIIHKPPISLSRIELNAVVAWMQAKDTPGDFAKVTVPLPSPEDNAAQEEESGGDDGERPVFVTGNEPIEEIINTLGCPLCHKIPGIPGAVGELGPPLYEKVNTPKRLKDPNYKGKAKTAHEYTKESILNPSAYVVFNEEAGEPYPDGVMPQDFGQKLSVQALDKLVDFIANTEPEG</sequence>
<keyword evidence="3 4" id="KW-0408">Iron</keyword>
<proteinExistence type="predicted"/>
<dbReference type="SUPFAM" id="SSF46626">
    <property type="entry name" value="Cytochrome c"/>
    <property type="match status" value="2"/>
</dbReference>
<evidence type="ECO:0000256" key="5">
    <source>
        <dbReference type="SAM" id="MobiDB-lite"/>
    </source>
</evidence>
<feature type="transmembrane region" description="Helical" evidence="6">
    <location>
        <begin position="71"/>
        <end position="92"/>
    </location>
</feature>
<dbReference type="InterPro" id="IPR009056">
    <property type="entry name" value="Cyt_c-like_dom"/>
</dbReference>
<dbReference type="Proteomes" id="UP000011704">
    <property type="component" value="Unassembled WGS sequence"/>
</dbReference>
<dbReference type="STRING" id="1266370.NITGR_920007"/>
<feature type="domain" description="Cytochrome c" evidence="7">
    <location>
        <begin position="338"/>
        <end position="448"/>
    </location>
</feature>
<dbReference type="GO" id="GO:0046872">
    <property type="term" value="F:metal ion binding"/>
    <property type="evidence" value="ECO:0007669"/>
    <property type="project" value="UniProtKB-KW"/>
</dbReference>
<feature type="transmembrane region" description="Helical" evidence="6">
    <location>
        <begin position="104"/>
        <end position="124"/>
    </location>
</feature>
<keyword evidence="2 4" id="KW-0479">Metal-binding</keyword>
<keyword evidence="6" id="KW-1133">Transmembrane helix</keyword>
<dbReference type="GO" id="GO:0009055">
    <property type="term" value="F:electron transfer activity"/>
    <property type="evidence" value="ECO:0007669"/>
    <property type="project" value="InterPro"/>
</dbReference>
<dbReference type="PROSITE" id="PS51007">
    <property type="entry name" value="CYTC"/>
    <property type="match status" value="2"/>
</dbReference>
<dbReference type="HOGENOM" id="CLU_606670_0_0_0"/>
<dbReference type="GO" id="GO:0020037">
    <property type="term" value="F:heme binding"/>
    <property type="evidence" value="ECO:0007669"/>
    <property type="project" value="InterPro"/>
</dbReference>
<dbReference type="EMBL" id="CAQJ01000102">
    <property type="protein sequence ID" value="CCQ92028.1"/>
    <property type="molecule type" value="Genomic_DNA"/>
</dbReference>
<evidence type="ECO:0000256" key="4">
    <source>
        <dbReference type="PROSITE-ProRule" id="PRU00433"/>
    </source>
</evidence>
<feature type="region of interest" description="Disordered" evidence="5">
    <location>
        <begin position="312"/>
        <end position="335"/>
    </location>
</feature>
<keyword evidence="1 4" id="KW-0349">Heme</keyword>
<evidence type="ECO:0000256" key="3">
    <source>
        <dbReference type="ARBA" id="ARBA00023004"/>
    </source>
</evidence>
<dbReference type="OrthoDB" id="9814063at2"/>
<protein>
    <submittedName>
        <fullName evidence="8">Putative Diheme cytochrome c</fullName>
    </submittedName>
</protein>
<name>M1Z3F1_NITG3</name>
<reference evidence="8 9" key="1">
    <citation type="journal article" date="2013" name="Front. Microbiol.">
        <title>The genome of Nitrospina gracilis illuminates the metabolism and evolution of the major marine nitrite oxidizer.</title>
        <authorList>
            <person name="Luecker S."/>
            <person name="Nowka B."/>
            <person name="Rattei T."/>
            <person name="Spieck E."/>
            <person name="and Daims H."/>
        </authorList>
    </citation>
    <scope>NUCLEOTIDE SEQUENCE [LARGE SCALE GENOMIC DNA]</scope>
    <source>
        <strain evidence="8 9">3/211</strain>
    </source>
</reference>
<feature type="compositionally biased region" description="Acidic residues" evidence="5">
    <location>
        <begin position="320"/>
        <end position="329"/>
    </location>
</feature>
<gene>
    <name evidence="8" type="ORF">NITGR_920007</name>
</gene>
<dbReference type="Gene3D" id="1.10.760.10">
    <property type="entry name" value="Cytochrome c-like domain"/>
    <property type="match status" value="2"/>
</dbReference>
<evidence type="ECO:0000256" key="6">
    <source>
        <dbReference type="SAM" id="Phobius"/>
    </source>
</evidence>
<evidence type="ECO:0000256" key="2">
    <source>
        <dbReference type="ARBA" id="ARBA00022723"/>
    </source>
</evidence>
<dbReference type="InParanoid" id="M1Z3F1"/>
<evidence type="ECO:0000259" key="7">
    <source>
        <dbReference type="PROSITE" id="PS51007"/>
    </source>
</evidence>
<keyword evidence="9" id="KW-1185">Reference proteome</keyword>
<keyword evidence="6" id="KW-0472">Membrane</keyword>
<evidence type="ECO:0000313" key="9">
    <source>
        <dbReference type="Proteomes" id="UP000011704"/>
    </source>
</evidence>
<evidence type="ECO:0000313" key="8">
    <source>
        <dbReference type="EMBL" id="CCQ92028.1"/>
    </source>
</evidence>
<feature type="transmembrane region" description="Helical" evidence="6">
    <location>
        <begin position="12"/>
        <end position="31"/>
    </location>
</feature>
<accession>M1Z3F1</accession>
<feature type="domain" description="Cytochrome c" evidence="7">
    <location>
        <begin position="160"/>
        <end position="301"/>
    </location>
</feature>
<dbReference type="AlphaFoldDB" id="M1Z3F1"/>
<organism evidence="8 9">
    <name type="scientific">Nitrospina gracilis (strain 3/211)</name>
    <dbReference type="NCBI Taxonomy" id="1266370"/>
    <lineage>
        <taxon>Bacteria</taxon>
        <taxon>Pseudomonadati</taxon>
        <taxon>Nitrospinota/Tectimicrobiota group</taxon>
        <taxon>Nitrospinota</taxon>
        <taxon>Nitrospinia</taxon>
        <taxon>Nitrospinales</taxon>
        <taxon>Nitrospinaceae</taxon>
        <taxon>Nitrospina</taxon>
    </lineage>
</organism>